<dbReference type="Proteomes" id="UP000054324">
    <property type="component" value="Unassembled WGS sequence"/>
</dbReference>
<dbReference type="PANTHER" id="PTHR47331:SF1">
    <property type="entry name" value="GAG-LIKE PROTEIN"/>
    <property type="match status" value="1"/>
</dbReference>
<accession>A0A075A5J2</accession>
<dbReference type="RefSeq" id="XP_009173607.1">
    <property type="nucleotide sequence ID" value="XM_009175343.1"/>
</dbReference>
<sequence>MQCCPAVPGRDGLATRYYSGWQQVNHLAGVFWRRWIREYLLTLQVRTKWLRASQELERGNLVLVSGENLPRVVDSCEASPDKLVRTLHVRTAVGVLKRDAGKGYLLEGCDCASTPSKSALVAGVDSDHWFRNPAPTLFFLPGGSGITRHSKIPFDRYRYRVA</sequence>
<dbReference type="EMBL" id="KL596887">
    <property type="protein sequence ID" value="KER22654.1"/>
    <property type="molecule type" value="Genomic_DNA"/>
</dbReference>
<name>A0A075A5J2_OPIVI</name>
<proteinExistence type="predicted"/>
<evidence type="ECO:0000259" key="1">
    <source>
        <dbReference type="Pfam" id="PF18701"/>
    </source>
</evidence>
<organism evidence="2 3">
    <name type="scientific">Opisthorchis viverrini</name>
    <name type="common">Southeast Asian liver fluke</name>
    <dbReference type="NCBI Taxonomy" id="6198"/>
    <lineage>
        <taxon>Eukaryota</taxon>
        <taxon>Metazoa</taxon>
        <taxon>Spiralia</taxon>
        <taxon>Lophotrochozoa</taxon>
        <taxon>Platyhelminthes</taxon>
        <taxon>Trematoda</taxon>
        <taxon>Digenea</taxon>
        <taxon>Opisthorchiida</taxon>
        <taxon>Opisthorchiata</taxon>
        <taxon>Opisthorchiidae</taxon>
        <taxon>Opisthorchis</taxon>
    </lineage>
</organism>
<dbReference type="PANTHER" id="PTHR47331">
    <property type="entry name" value="PHD-TYPE DOMAIN-CONTAINING PROTEIN"/>
    <property type="match status" value="1"/>
</dbReference>
<feature type="domain" description="DUF5641" evidence="1">
    <location>
        <begin position="20"/>
        <end position="102"/>
    </location>
</feature>
<dbReference type="AlphaFoldDB" id="A0A075A5J2"/>
<protein>
    <recommendedName>
        <fullName evidence="1">DUF5641 domain-containing protein</fullName>
    </recommendedName>
</protein>
<reference evidence="2 3" key="1">
    <citation type="submission" date="2013-11" db="EMBL/GenBank/DDBJ databases">
        <title>Opisthorchis viverrini - life in the bile duct.</title>
        <authorList>
            <person name="Young N.D."/>
            <person name="Nagarajan N."/>
            <person name="Lin S.J."/>
            <person name="Korhonen P.K."/>
            <person name="Jex A.R."/>
            <person name="Hall R.S."/>
            <person name="Safavi-Hemami H."/>
            <person name="Kaewkong W."/>
            <person name="Bertrand D."/>
            <person name="Gao S."/>
            <person name="Seet Q."/>
            <person name="Wongkham S."/>
            <person name="Teh B.T."/>
            <person name="Wongkham C."/>
            <person name="Intapan P.M."/>
            <person name="Maleewong W."/>
            <person name="Yang X."/>
            <person name="Hu M."/>
            <person name="Wang Z."/>
            <person name="Hofmann A."/>
            <person name="Sternberg P.W."/>
            <person name="Tan P."/>
            <person name="Wang J."/>
            <person name="Gasser R.B."/>
        </authorList>
    </citation>
    <scope>NUCLEOTIDE SEQUENCE [LARGE SCALE GENOMIC DNA]</scope>
</reference>
<dbReference type="KEGG" id="ovi:T265_09314"/>
<gene>
    <name evidence="2" type="ORF">T265_09314</name>
</gene>
<evidence type="ECO:0000313" key="2">
    <source>
        <dbReference type="EMBL" id="KER22654.1"/>
    </source>
</evidence>
<evidence type="ECO:0000313" key="3">
    <source>
        <dbReference type="Proteomes" id="UP000054324"/>
    </source>
</evidence>
<dbReference type="GeneID" id="20323487"/>
<dbReference type="CTD" id="20323487"/>
<dbReference type="STRING" id="6198.A0A075A5J2"/>
<dbReference type="InterPro" id="IPR040676">
    <property type="entry name" value="DUF5641"/>
</dbReference>
<dbReference type="Pfam" id="PF18701">
    <property type="entry name" value="DUF5641"/>
    <property type="match status" value="1"/>
</dbReference>
<dbReference type="OrthoDB" id="10050666at2759"/>
<keyword evidence="3" id="KW-1185">Reference proteome</keyword>